<dbReference type="InterPro" id="IPR029063">
    <property type="entry name" value="SAM-dependent_MTases_sf"/>
</dbReference>
<keyword evidence="3" id="KW-0949">S-adenosyl-L-methionine</keyword>
<dbReference type="GO" id="GO:0004045">
    <property type="term" value="F:peptidyl-tRNA hydrolase activity"/>
    <property type="evidence" value="ECO:0007669"/>
    <property type="project" value="InterPro"/>
</dbReference>
<dbReference type="OrthoDB" id="269872at2759"/>
<sequence>MSLPAKRGLPATALRPGLTSLHKGRTSQPLHRHSFSTSHSSSATSSQSQTFFTSDDLLLQSLRRRQQSYRLTSTPPRKKADQLEAISLAKAEIRWAVQHVRSRQSQSDDGKQVLNRESRRRLISMVMQMTRENVPLSYLLGSVPFGGLKQELLVRPPVLLPRPETEDWATEVVGALRKLNTTQLENVRIVDLCTGSGCIAILIADALRSLLPEGKWKVVACDRSPLAVELAIENARKLGFTVNNDDSNISIVEADIFDDRDMDKLAKIAGGPFDLIVSNPPYIPRREWEALDKEVKLHEDPSALIGERASGAGEELDARQAYLNRHGLSFHQRLAELLYRPMFSTSRPPIPRLVAEYGEGQQKQVERLHAELEAPKHRLPRLVRVEGQMVVVGVGNATTHPLTRHSIGQVVLDPLLNGLIEQDRKVRARLKEVRKQLEATRLDALESGRFVGMDRPDWCESVLSTLSVASSGASRVADVDLDGSQPDTPSRLTKHRSGGWSTTLTLLIPSSPTFFTSRDPSTQTVYSIDVSLYKPSQPMNLSGVGLKAFLSSFQRSNHATSDHSNQGAHPISDNILVLQDELDLPFGHVKRKDFGSARGHNGIRDILDRLEIPPSSPPPPLAASPSKHRNKSVDSTAVGPKLSRLRIGIGRPETIPAPKKKDSWLPASLQPKEMRVDRWVLSRLTQAELDSCTSAGGADGVIDQVQSLALQWLAEQGASLTEMEPQQMERVSSRKDQFGIFRTVWVN</sequence>
<name>R9P154_PSEHS</name>
<dbReference type="GO" id="GO:0003676">
    <property type="term" value="F:nucleic acid binding"/>
    <property type="evidence" value="ECO:0007669"/>
    <property type="project" value="InterPro"/>
</dbReference>
<dbReference type="eggNOG" id="KOG2904">
    <property type="taxonomic scope" value="Eukaryota"/>
</dbReference>
<dbReference type="HOGENOM" id="CLU_021860_0_0_1"/>
<dbReference type="Gene3D" id="3.40.50.1470">
    <property type="entry name" value="Peptidyl-tRNA hydrolase"/>
    <property type="match status" value="1"/>
</dbReference>
<evidence type="ECO:0000259" key="5">
    <source>
        <dbReference type="Pfam" id="PF13847"/>
    </source>
</evidence>
<dbReference type="GO" id="GO:0032259">
    <property type="term" value="P:methylation"/>
    <property type="evidence" value="ECO:0007669"/>
    <property type="project" value="UniProtKB-KW"/>
</dbReference>
<evidence type="ECO:0000256" key="3">
    <source>
        <dbReference type="ARBA" id="ARBA00022691"/>
    </source>
</evidence>
<evidence type="ECO:0000256" key="4">
    <source>
        <dbReference type="SAM" id="MobiDB-lite"/>
    </source>
</evidence>
<dbReference type="RefSeq" id="XP_012188528.1">
    <property type="nucleotide sequence ID" value="XM_012333138.1"/>
</dbReference>
<dbReference type="AlphaFoldDB" id="R9P154"/>
<evidence type="ECO:0000313" key="7">
    <source>
        <dbReference type="Proteomes" id="UP000014071"/>
    </source>
</evidence>
<feature type="region of interest" description="Disordered" evidence="4">
    <location>
        <begin position="477"/>
        <end position="496"/>
    </location>
</feature>
<feature type="domain" description="Methyltransferase" evidence="5">
    <location>
        <begin position="185"/>
        <end position="279"/>
    </location>
</feature>
<gene>
    <name evidence="6" type="ORF">PHSY_002514</name>
</gene>
<feature type="region of interest" description="Disordered" evidence="4">
    <location>
        <begin position="609"/>
        <end position="637"/>
    </location>
</feature>
<feature type="compositionally biased region" description="Basic residues" evidence="4">
    <location>
        <begin position="22"/>
        <end position="34"/>
    </location>
</feature>
<dbReference type="InterPro" id="IPR018171">
    <property type="entry name" value="Pept_tRNA_hydro_CS"/>
</dbReference>
<dbReference type="SUPFAM" id="SSF53178">
    <property type="entry name" value="Peptidyl-tRNA hydrolase-like"/>
    <property type="match status" value="1"/>
</dbReference>
<dbReference type="EMBL" id="DF238787">
    <property type="protein sequence ID" value="GAC94941.1"/>
    <property type="molecule type" value="Genomic_DNA"/>
</dbReference>
<dbReference type="Pfam" id="PF13847">
    <property type="entry name" value="Methyltransf_31"/>
    <property type="match status" value="1"/>
</dbReference>
<dbReference type="Pfam" id="PF01195">
    <property type="entry name" value="Pept_tRNA_hydro"/>
    <property type="match status" value="1"/>
</dbReference>
<dbReference type="InterPro" id="IPR004556">
    <property type="entry name" value="HemK-like"/>
</dbReference>
<keyword evidence="2" id="KW-0808">Transferase</keyword>
<dbReference type="CDD" id="cd02440">
    <property type="entry name" value="AdoMet_MTases"/>
    <property type="match status" value="1"/>
</dbReference>
<evidence type="ECO:0000256" key="2">
    <source>
        <dbReference type="ARBA" id="ARBA00022679"/>
    </source>
</evidence>
<proteinExistence type="predicted"/>
<feature type="compositionally biased region" description="Low complexity" evidence="4">
    <location>
        <begin position="35"/>
        <end position="48"/>
    </location>
</feature>
<dbReference type="InterPro" id="IPR050320">
    <property type="entry name" value="N5-glutamine_MTase"/>
</dbReference>
<dbReference type="InterPro" id="IPR001328">
    <property type="entry name" value="Pept_tRNA_hydro"/>
</dbReference>
<protein>
    <recommendedName>
        <fullName evidence="5">Methyltransferase domain-containing protein</fullName>
    </recommendedName>
</protein>
<organism evidence="6 7">
    <name type="scientific">Pseudozyma hubeiensis (strain SY62)</name>
    <name type="common">Yeast</name>
    <dbReference type="NCBI Taxonomy" id="1305764"/>
    <lineage>
        <taxon>Eukaryota</taxon>
        <taxon>Fungi</taxon>
        <taxon>Dikarya</taxon>
        <taxon>Basidiomycota</taxon>
        <taxon>Ustilaginomycotina</taxon>
        <taxon>Ustilaginomycetes</taxon>
        <taxon>Ustilaginales</taxon>
        <taxon>Ustilaginaceae</taxon>
        <taxon>Pseudozyma</taxon>
    </lineage>
</organism>
<dbReference type="GO" id="GO:0008276">
    <property type="term" value="F:protein methyltransferase activity"/>
    <property type="evidence" value="ECO:0007669"/>
    <property type="project" value="InterPro"/>
</dbReference>
<dbReference type="PANTHER" id="PTHR18895">
    <property type="entry name" value="HEMK METHYLTRANSFERASE"/>
    <property type="match status" value="1"/>
</dbReference>
<feature type="region of interest" description="Disordered" evidence="4">
    <location>
        <begin position="1"/>
        <end position="48"/>
    </location>
</feature>
<dbReference type="Proteomes" id="UP000014071">
    <property type="component" value="Unassembled WGS sequence"/>
</dbReference>
<dbReference type="STRING" id="1305764.R9P154"/>
<evidence type="ECO:0000256" key="1">
    <source>
        <dbReference type="ARBA" id="ARBA00022603"/>
    </source>
</evidence>
<dbReference type="InterPro" id="IPR025714">
    <property type="entry name" value="Methyltranfer_dom"/>
</dbReference>
<dbReference type="PANTHER" id="PTHR18895:SF74">
    <property type="entry name" value="MTRF1L RELEASE FACTOR GLUTAMINE METHYLTRANSFERASE"/>
    <property type="match status" value="1"/>
</dbReference>
<dbReference type="NCBIfam" id="TIGR00536">
    <property type="entry name" value="hemK_fam"/>
    <property type="match status" value="1"/>
</dbReference>
<dbReference type="InterPro" id="IPR002052">
    <property type="entry name" value="DNA_methylase_N6_adenine_CS"/>
</dbReference>
<dbReference type="SUPFAM" id="SSF53335">
    <property type="entry name" value="S-adenosyl-L-methionine-dependent methyltransferases"/>
    <property type="match status" value="1"/>
</dbReference>
<keyword evidence="1" id="KW-0489">Methyltransferase</keyword>
<keyword evidence="7" id="KW-1185">Reference proteome</keyword>
<accession>R9P154</accession>
<dbReference type="Gene3D" id="3.40.50.150">
    <property type="entry name" value="Vaccinia Virus protein VP39"/>
    <property type="match status" value="1"/>
</dbReference>
<dbReference type="GeneID" id="24107807"/>
<reference evidence="7" key="1">
    <citation type="journal article" date="2013" name="Genome Announc.">
        <title>Draft genome sequence of the basidiomycetous yeast-like fungus Pseudozyma hubeiensis SY62, which produces an abundant amount of the biosurfactant mannosylerythritol lipids.</title>
        <authorList>
            <person name="Konishi M."/>
            <person name="Hatada Y."/>
            <person name="Horiuchi J."/>
        </authorList>
    </citation>
    <scope>NUCLEOTIDE SEQUENCE [LARGE SCALE GENOMIC DNA]</scope>
    <source>
        <strain evidence="7">SY62</strain>
    </source>
</reference>
<dbReference type="PROSITE" id="PS01196">
    <property type="entry name" value="PEPT_TRNA_HYDROL_2"/>
    <property type="match status" value="1"/>
</dbReference>
<dbReference type="InterPro" id="IPR036416">
    <property type="entry name" value="Pept_tRNA_hydro_sf"/>
</dbReference>
<dbReference type="GO" id="GO:0005739">
    <property type="term" value="C:mitochondrion"/>
    <property type="evidence" value="ECO:0007669"/>
    <property type="project" value="TreeGrafter"/>
</dbReference>
<evidence type="ECO:0000313" key="6">
    <source>
        <dbReference type="EMBL" id="GAC94941.1"/>
    </source>
</evidence>
<dbReference type="PROSITE" id="PS00092">
    <property type="entry name" value="N6_MTASE"/>
    <property type="match status" value="1"/>
</dbReference>